<dbReference type="PANTHER" id="PTHR24253:SF153">
    <property type="entry name" value="SERINE PROTEASE HEPSIN"/>
    <property type="match status" value="1"/>
</dbReference>
<keyword evidence="7" id="KW-1185">Reference proteome</keyword>
<feature type="signal peptide" evidence="4">
    <location>
        <begin position="1"/>
        <end position="19"/>
    </location>
</feature>
<dbReference type="Pfam" id="PF00089">
    <property type="entry name" value="Trypsin"/>
    <property type="match status" value="3"/>
</dbReference>
<dbReference type="PROSITE" id="PS00134">
    <property type="entry name" value="TRYPSIN_HIS"/>
    <property type="match status" value="1"/>
</dbReference>
<feature type="domain" description="Peptidase S1" evidence="5">
    <location>
        <begin position="17"/>
        <end position="280"/>
    </location>
</feature>
<gene>
    <name evidence="6" type="ORF">JXQ802_LOCUS11086</name>
</gene>
<accession>A0A814CG27</accession>
<keyword evidence="3" id="KW-0812">Transmembrane</keyword>
<dbReference type="InterPro" id="IPR043504">
    <property type="entry name" value="Peptidase_S1_PA_chymotrypsin"/>
</dbReference>
<dbReference type="PRINTS" id="PR00722">
    <property type="entry name" value="CHYMOTRYPSIN"/>
</dbReference>
<dbReference type="InterPro" id="IPR018114">
    <property type="entry name" value="TRYPSIN_HIS"/>
</dbReference>
<feature type="domain" description="Peptidase S1" evidence="5">
    <location>
        <begin position="603"/>
        <end position="844"/>
    </location>
</feature>
<keyword evidence="1" id="KW-1015">Disulfide bond</keyword>
<dbReference type="InterPro" id="IPR001254">
    <property type="entry name" value="Trypsin_dom"/>
</dbReference>
<name>A0A814CG27_9BILA</name>
<dbReference type="InterPro" id="IPR033116">
    <property type="entry name" value="TRYPSIN_SER"/>
</dbReference>
<reference evidence="6" key="1">
    <citation type="submission" date="2021-02" db="EMBL/GenBank/DDBJ databases">
        <authorList>
            <person name="Nowell W R."/>
        </authorList>
    </citation>
    <scope>NUCLEOTIDE SEQUENCE</scope>
</reference>
<feature type="transmembrane region" description="Helical" evidence="3">
    <location>
        <begin position="885"/>
        <end position="902"/>
    </location>
</feature>
<keyword evidence="2" id="KW-0720">Serine protease</keyword>
<dbReference type="InterPro" id="IPR001314">
    <property type="entry name" value="Peptidase_S1A"/>
</dbReference>
<dbReference type="InterPro" id="IPR009003">
    <property type="entry name" value="Peptidase_S1_PA"/>
</dbReference>
<dbReference type="CDD" id="cd00190">
    <property type="entry name" value="Tryp_SPc"/>
    <property type="match status" value="2"/>
</dbReference>
<keyword evidence="3" id="KW-0472">Membrane</keyword>
<feature type="chain" id="PRO_5032927206" description="Peptidase S1 domain-containing protein" evidence="4">
    <location>
        <begin position="20"/>
        <end position="904"/>
    </location>
</feature>
<dbReference type="SUPFAM" id="SSF50494">
    <property type="entry name" value="Trypsin-like serine proteases"/>
    <property type="match status" value="3"/>
</dbReference>
<dbReference type="EMBL" id="CAJNOL010000216">
    <property type="protein sequence ID" value="CAF0939626.1"/>
    <property type="molecule type" value="Genomic_DNA"/>
</dbReference>
<evidence type="ECO:0000256" key="1">
    <source>
        <dbReference type="ARBA" id="ARBA00023157"/>
    </source>
</evidence>
<dbReference type="PANTHER" id="PTHR24253">
    <property type="entry name" value="TRANSMEMBRANE PROTEASE SERINE"/>
    <property type="match status" value="1"/>
</dbReference>
<keyword evidence="3" id="KW-1133">Transmembrane helix</keyword>
<dbReference type="PROSITE" id="PS50240">
    <property type="entry name" value="TRYPSIN_DOM"/>
    <property type="match status" value="3"/>
</dbReference>
<feature type="domain" description="Peptidase S1" evidence="5">
    <location>
        <begin position="326"/>
        <end position="564"/>
    </location>
</feature>
<evidence type="ECO:0000256" key="4">
    <source>
        <dbReference type="SAM" id="SignalP"/>
    </source>
</evidence>
<dbReference type="PROSITE" id="PS00135">
    <property type="entry name" value="TRYPSIN_SER"/>
    <property type="match status" value="2"/>
</dbReference>
<dbReference type="Gene3D" id="2.40.10.10">
    <property type="entry name" value="Trypsin-like serine proteases"/>
    <property type="match status" value="3"/>
</dbReference>
<dbReference type="GO" id="GO:0004252">
    <property type="term" value="F:serine-type endopeptidase activity"/>
    <property type="evidence" value="ECO:0007669"/>
    <property type="project" value="InterPro"/>
</dbReference>
<sequence>MYVLSQLNLLLLLFVTIFCNITFYEHDKINDEDPLQYTWSILVSLRYDCQHKNDPITHCCSGTILTESYILTAADCVDSLPKDTSLANVTVAARIDNRSELGQIIRYVDQIIIHPNWKNDHNGRKHNIALLHLSTSLDFTADKYVTQIRRPTSFSLLQDILKYPSNSTRLLAIELDRAKKHFDSTSYVNLQQYEVSLVDNNDPICHKLIYDVEQQFCIRLYDAVKDACNHKSGQPILQWINNYWMQVGIISFVVEETNGSCLGIYTRLAYYHKWIDSVLNLKSLTSLPIARNTDLITNLTTTYKCVASIVSCGCGKENVNLSSTKIIGGEEAVPYSWSMVVSIRLNSSEKHSCAGSILTGSYILTSAYCVYGASELEMSVAAGIHNQIGDFSMIRYVHEVHIHPNWNGSDGTYRNDIALLRIFPPLFIPGNLGLARTCVPYFNSINETVNYPSNGSHLIIVGWGSTQYGYNMSNRLQQASIYMIDNNDHICQQSIHDVERQFCAGMYGKDPCQGDSGGPIFQWKGTYWEQVGIISYGGRCHQIGSPAIFTRLAYYFNWMESVMNISLTTTTPKPPPTPISYTCDKASSCGCGKADVFLTSSRIVGGENAKENSWPMIVSLRLHGTNNHSCGGTILSNSYILTAAHCLRQVSIENSTGITIAAGMTNRSDPLQIIRNVDRIYIHPNYTNTPNDYQHDIALLHIDRPFVFEINSSVTRTCIHRIESNNQYPKNGTRLAIIGWGVFLSGTLYLPEILQQTQVFAIDDQNPICLNSIENTELQFCAGLFEGGKDSCQGDSGGPIFQWTGQYWEQVGIVSYGIGCALPNFPGIYTRLSYYYNWIEEILKSDGEHLEPNILLNVTTISTTDISYWSSPTTSKTIPNMAYKYEFNMLIFVPFLVLFLLFQM</sequence>
<evidence type="ECO:0000256" key="2">
    <source>
        <dbReference type="RuleBase" id="RU363034"/>
    </source>
</evidence>
<proteinExistence type="predicted"/>
<organism evidence="6 7">
    <name type="scientific">Rotaria sordida</name>
    <dbReference type="NCBI Taxonomy" id="392033"/>
    <lineage>
        <taxon>Eukaryota</taxon>
        <taxon>Metazoa</taxon>
        <taxon>Spiralia</taxon>
        <taxon>Gnathifera</taxon>
        <taxon>Rotifera</taxon>
        <taxon>Eurotatoria</taxon>
        <taxon>Bdelloidea</taxon>
        <taxon>Philodinida</taxon>
        <taxon>Philodinidae</taxon>
        <taxon>Rotaria</taxon>
    </lineage>
</organism>
<dbReference type="AlphaFoldDB" id="A0A814CG27"/>
<protein>
    <recommendedName>
        <fullName evidence="5">Peptidase S1 domain-containing protein</fullName>
    </recommendedName>
</protein>
<comment type="caution">
    <text evidence="6">The sequence shown here is derived from an EMBL/GenBank/DDBJ whole genome shotgun (WGS) entry which is preliminary data.</text>
</comment>
<keyword evidence="4" id="KW-0732">Signal</keyword>
<evidence type="ECO:0000313" key="7">
    <source>
        <dbReference type="Proteomes" id="UP000663870"/>
    </source>
</evidence>
<dbReference type="SMART" id="SM00020">
    <property type="entry name" value="Tryp_SPc"/>
    <property type="match status" value="3"/>
</dbReference>
<evidence type="ECO:0000256" key="3">
    <source>
        <dbReference type="SAM" id="Phobius"/>
    </source>
</evidence>
<dbReference type="Proteomes" id="UP000663870">
    <property type="component" value="Unassembled WGS sequence"/>
</dbReference>
<evidence type="ECO:0000313" key="6">
    <source>
        <dbReference type="EMBL" id="CAF0939626.1"/>
    </source>
</evidence>
<dbReference type="FunFam" id="2.40.10.10:FF:000068">
    <property type="entry name" value="transmembrane protease serine 2"/>
    <property type="match status" value="2"/>
</dbReference>
<dbReference type="GO" id="GO:0006508">
    <property type="term" value="P:proteolysis"/>
    <property type="evidence" value="ECO:0007669"/>
    <property type="project" value="UniProtKB-KW"/>
</dbReference>
<keyword evidence="2" id="KW-0645">Protease</keyword>
<keyword evidence="2" id="KW-0378">Hydrolase</keyword>
<evidence type="ECO:0000259" key="5">
    <source>
        <dbReference type="PROSITE" id="PS50240"/>
    </source>
</evidence>